<dbReference type="Pfam" id="PF05235">
    <property type="entry name" value="CHAD"/>
    <property type="match status" value="1"/>
</dbReference>
<protein>
    <recommendedName>
        <fullName evidence="1">CHAD domain-containing protein</fullName>
    </recommendedName>
</protein>
<keyword evidence="3" id="KW-1185">Reference proteome</keyword>
<comment type="caution">
    <text evidence="2">The sequence shown here is derived from an EMBL/GenBank/DDBJ whole genome shotgun (WGS) entry which is preliminary data.</text>
</comment>
<evidence type="ECO:0000313" key="2">
    <source>
        <dbReference type="EMBL" id="EIT68582.1"/>
    </source>
</evidence>
<sequence>MKSPKPNVDAVSGSLAVTQACTSEFAALAQALLREPTADALHDYRISLRRLRVAVRNYCAASSPALKPGLLDELRLLSRQSGIARNWHVFVDETLDVLAREPSSLPITRLRRAAQKQGEQALQACVDAISQPAFRHVIESLRELGSDQARATIDGSEVTLEQHALKLLRKQHRRVRKLWRQRAKLSDLDLHELRKRFKKLRYTAEFFGPLFDEAATARYVKQLKLIQSHLGQLQDQSVARELASDPVLTNTDAPAAALVEGWALSSLRCERGRLATLRLGHSLRPWKH</sequence>
<dbReference type="InterPro" id="IPR038186">
    <property type="entry name" value="CHAD_dom_sf"/>
</dbReference>
<evidence type="ECO:0000259" key="1">
    <source>
        <dbReference type="PROSITE" id="PS51708"/>
    </source>
</evidence>
<proteinExistence type="predicted"/>
<dbReference type="InterPro" id="IPR007899">
    <property type="entry name" value="CHAD_dom"/>
</dbReference>
<dbReference type="AlphaFoldDB" id="I7ZA95"/>
<gene>
    <name evidence="2" type="ORF">WQQ_37770</name>
</gene>
<reference evidence="2 3" key="1">
    <citation type="journal article" date="2012" name="J. Bacteriol.">
        <title>Genome Sequence of n-Alkane-Degrading Hydrocarboniphaga effusa Strain AP103T (ATCC BAA-332T).</title>
        <authorList>
            <person name="Chang H.K."/>
            <person name="Zylstra G.J."/>
            <person name="Chae J.C."/>
        </authorList>
    </citation>
    <scope>NUCLEOTIDE SEQUENCE [LARGE SCALE GENOMIC DNA]</scope>
    <source>
        <strain evidence="2 3">AP103</strain>
    </source>
</reference>
<accession>I7ZA95</accession>
<dbReference type="PANTHER" id="PTHR39339">
    <property type="entry name" value="SLR1444 PROTEIN"/>
    <property type="match status" value="1"/>
</dbReference>
<name>I7ZA95_9GAMM</name>
<feature type="domain" description="CHAD" evidence="1">
    <location>
        <begin position="7"/>
        <end position="288"/>
    </location>
</feature>
<dbReference type="PROSITE" id="PS51708">
    <property type="entry name" value="CHAD"/>
    <property type="match status" value="1"/>
</dbReference>
<dbReference type="Gene3D" id="1.40.20.10">
    <property type="entry name" value="CHAD domain"/>
    <property type="match status" value="1"/>
</dbReference>
<dbReference type="RefSeq" id="WP_007186712.1">
    <property type="nucleotide sequence ID" value="NZ_AKGD01000003.1"/>
</dbReference>
<evidence type="ECO:0000313" key="3">
    <source>
        <dbReference type="Proteomes" id="UP000003704"/>
    </source>
</evidence>
<dbReference type="EMBL" id="AKGD01000003">
    <property type="protein sequence ID" value="EIT68582.1"/>
    <property type="molecule type" value="Genomic_DNA"/>
</dbReference>
<dbReference type="Proteomes" id="UP000003704">
    <property type="component" value="Unassembled WGS sequence"/>
</dbReference>
<dbReference type="OrthoDB" id="9810154at2"/>
<organism evidence="2 3">
    <name type="scientific">Hydrocarboniphaga effusa AP103</name>
    <dbReference type="NCBI Taxonomy" id="1172194"/>
    <lineage>
        <taxon>Bacteria</taxon>
        <taxon>Pseudomonadati</taxon>
        <taxon>Pseudomonadota</taxon>
        <taxon>Gammaproteobacteria</taxon>
        <taxon>Nevskiales</taxon>
        <taxon>Nevskiaceae</taxon>
        <taxon>Hydrocarboniphaga</taxon>
    </lineage>
</organism>
<dbReference type="PROSITE" id="PS51257">
    <property type="entry name" value="PROKAR_LIPOPROTEIN"/>
    <property type="match status" value="1"/>
</dbReference>
<dbReference type="STRING" id="1172194.WQQ_37770"/>
<dbReference type="PANTHER" id="PTHR39339:SF1">
    <property type="entry name" value="CHAD DOMAIN-CONTAINING PROTEIN"/>
    <property type="match status" value="1"/>
</dbReference>
<dbReference type="SMART" id="SM00880">
    <property type="entry name" value="CHAD"/>
    <property type="match status" value="1"/>
</dbReference>